<gene>
    <name evidence="2" type="ORF">PECAL_3P02290</name>
</gene>
<evidence type="ECO:0000313" key="3">
    <source>
        <dbReference type="Proteomes" id="UP000789595"/>
    </source>
</evidence>
<comment type="caution">
    <text evidence="2">The sequence shown here is derived from an EMBL/GenBank/DDBJ whole genome shotgun (WGS) entry which is preliminary data.</text>
</comment>
<evidence type="ECO:0000256" key="1">
    <source>
        <dbReference type="SAM" id="SignalP"/>
    </source>
</evidence>
<protein>
    <submittedName>
        <fullName evidence="2">Uncharacterized protein</fullName>
    </submittedName>
</protein>
<feature type="chain" id="PRO_5035176751" evidence="1">
    <location>
        <begin position="16"/>
        <end position="425"/>
    </location>
</feature>
<evidence type="ECO:0000313" key="2">
    <source>
        <dbReference type="EMBL" id="CAH0370350.1"/>
    </source>
</evidence>
<dbReference type="Proteomes" id="UP000789595">
    <property type="component" value="Unassembled WGS sequence"/>
</dbReference>
<feature type="signal peptide" evidence="1">
    <location>
        <begin position="1"/>
        <end position="15"/>
    </location>
</feature>
<dbReference type="EMBL" id="CAKKNE010000003">
    <property type="protein sequence ID" value="CAH0370350.1"/>
    <property type="molecule type" value="Genomic_DNA"/>
</dbReference>
<accession>A0A8J2WIS2</accession>
<name>A0A8J2WIS2_9STRA</name>
<dbReference type="AlphaFoldDB" id="A0A8J2WIS2"/>
<keyword evidence="3" id="KW-1185">Reference proteome</keyword>
<organism evidence="2 3">
    <name type="scientific">Pelagomonas calceolata</name>
    <dbReference type="NCBI Taxonomy" id="35677"/>
    <lineage>
        <taxon>Eukaryota</taxon>
        <taxon>Sar</taxon>
        <taxon>Stramenopiles</taxon>
        <taxon>Ochrophyta</taxon>
        <taxon>Pelagophyceae</taxon>
        <taxon>Pelagomonadales</taxon>
        <taxon>Pelagomonadaceae</taxon>
        <taxon>Pelagomonas</taxon>
    </lineage>
</organism>
<dbReference type="OrthoDB" id="10604365at2759"/>
<proteinExistence type="predicted"/>
<sequence length="425" mass="47213">MKGLWLVGIAAATRMVPLPQLPPQTEDLEQWLHSHIHHTQANDGWAAYQRRVLDWCAPFWRPEIVSDYDVLLDRDLWEAWSHHPPRFGNFTFVLLPWHHIVELHGFRRHAPGLNYAPLRDAAALFSKLSPHYPHVVVLSQADRRQILVMERRAGGATAREAHTPGSLSVATPLSDALSKVAVRFTTRLESLARLSAGKRPDPHDVPLPLLFRASREVNASSQERIHRIFFRGSCTSKLRNRLARDVVATATLAVDVGRCGQGGKSKYPDYAENLRKSLFVLAPRGSYPATFMLGEAVQAGALAVYVYEAHMIRGKRLGGKRVKGGFRRAPAADETHLTHAAIEAQLPYANLGLRWGDVGAVATDDEIEALPARLAALAAADVRRRLRTTAWVRPLFTANGARLYVELVLSSLATAGARKPFYDDS</sequence>
<keyword evidence="1" id="KW-0732">Signal</keyword>
<reference evidence="2" key="1">
    <citation type="submission" date="2021-11" db="EMBL/GenBank/DDBJ databases">
        <authorList>
            <consortium name="Genoscope - CEA"/>
            <person name="William W."/>
        </authorList>
    </citation>
    <scope>NUCLEOTIDE SEQUENCE</scope>
</reference>